<sequence>MPGLSNPTLTLCYLNSLLQALSALPPLPYAPLSPLLKALSSPSPHRRALSCRPVLDLLPAFSSCTHRQQDAHEYLREELVDGVECRSCQCRSLATHLQAEIEATDPPPLAPAHLLAAAASKKALLAQLATSSLPDDDLLLSSLIPRVLYHLPHLSAAPPRRKKAKRTVLTSLPANLVLHLKRRQFTRSGGMAKDRSHVGVPLSLSVPLFDGSRRYEARAVVEHIGGEGAGHYVCRKSWGGRWFRCSDERVEECSFGDVDGSNVYMVFYTACE</sequence>
<keyword evidence="11" id="KW-1185">Reference proteome</keyword>
<dbReference type="InterPro" id="IPR050164">
    <property type="entry name" value="Peptidase_C19"/>
</dbReference>
<keyword evidence="4" id="KW-0645">Protease</keyword>
<dbReference type="CDD" id="cd02257">
    <property type="entry name" value="Peptidase_C19"/>
    <property type="match status" value="1"/>
</dbReference>
<evidence type="ECO:0000313" key="11">
    <source>
        <dbReference type="Proteomes" id="UP001165060"/>
    </source>
</evidence>
<accession>A0ABQ6NDJ0</accession>
<dbReference type="EC" id="3.4.19.12" evidence="3"/>
<dbReference type="Proteomes" id="UP001165060">
    <property type="component" value="Unassembled WGS sequence"/>
</dbReference>
<dbReference type="PANTHER" id="PTHR24006:SF758">
    <property type="entry name" value="UBIQUITIN CARBOXYL-TERMINAL HYDROLASE 36"/>
    <property type="match status" value="1"/>
</dbReference>
<dbReference type="PANTHER" id="PTHR24006">
    <property type="entry name" value="UBIQUITIN CARBOXYL-TERMINAL HYDROLASE"/>
    <property type="match status" value="1"/>
</dbReference>
<comment type="caution">
    <text evidence="10">The sequence shown here is derived from an EMBL/GenBank/DDBJ whole genome shotgun (WGS) entry which is preliminary data.</text>
</comment>
<dbReference type="EMBL" id="BRYB01006422">
    <property type="protein sequence ID" value="GMI57225.1"/>
    <property type="molecule type" value="Genomic_DNA"/>
</dbReference>
<dbReference type="InterPro" id="IPR001394">
    <property type="entry name" value="Peptidase_C19_UCH"/>
</dbReference>
<evidence type="ECO:0000313" key="10">
    <source>
        <dbReference type="EMBL" id="GMI57225.1"/>
    </source>
</evidence>
<dbReference type="Pfam" id="PF00443">
    <property type="entry name" value="UCH"/>
    <property type="match status" value="1"/>
</dbReference>
<evidence type="ECO:0000256" key="6">
    <source>
        <dbReference type="ARBA" id="ARBA00022801"/>
    </source>
</evidence>
<evidence type="ECO:0000256" key="7">
    <source>
        <dbReference type="ARBA" id="ARBA00022807"/>
    </source>
</evidence>
<feature type="domain" description="USP" evidence="9">
    <location>
        <begin position="2"/>
        <end position="271"/>
    </location>
</feature>
<keyword evidence="5" id="KW-0833">Ubl conjugation pathway</keyword>
<evidence type="ECO:0000256" key="2">
    <source>
        <dbReference type="ARBA" id="ARBA00009085"/>
    </source>
</evidence>
<evidence type="ECO:0000256" key="4">
    <source>
        <dbReference type="ARBA" id="ARBA00022670"/>
    </source>
</evidence>
<dbReference type="PROSITE" id="PS50235">
    <property type="entry name" value="USP_3"/>
    <property type="match status" value="1"/>
</dbReference>
<keyword evidence="7" id="KW-0788">Thiol protease</keyword>
<dbReference type="InterPro" id="IPR038765">
    <property type="entry name" value="Papain-like_cys_pep_sf"/>
</dbReference>
<dbReference type="Gene3D" id="3.90.70.10">
    <property type="entry name" value="Cysteine proteinases"/>
    <property type="match status" value="2"/>
</dbReference>
<feature type="signal peptide" evidence="8">
    <location>
        <begin position="1"/>
        <end position="23"/>
    </location>
</feature>
<evidence type="ECO:0000256" key="5">
    <source>
        <dbReference type="ARBA" id="ARBA00022786"/>
    </source>
</evidence>
<keyword evidence="8" id="KW-0732">Signal</keyword>
<comment type="similarity">
    <text evidence="2">Belongs to the peptidase C19 family.</text>
</comment>
<proteinExistence type="inferred from homology"/>
<protein>
    <recommendedName>
        <fullName evidence="3">ubiquitinyl hydrolase 1</fullName>
        <ecNumber evidence="3">3.4.19.12</ecNumber>
    </recommendedName>
</protein>
<name>A0ABQ6NDJ0_9STRA</name>
<dbReference type="SUPFAM" id="SSF54001">
    <property type="entry name" value="Cysteine proteinases"/>
    <property type="match status" value="1"/>
</dbReference>
<dbReference type="InterPro" id="IPR028889">
    <property type="entry name" value="USP"/>
</dbReference>
<evidence type="ECO:0000256" key="3">
    <source>
        <dbReference type="ARBA" id="ARBA00012759"/>
    </source>
</evidence>
<gene>
    <name evidence="10" type="ORF">TeGR_g15318</name>
</gene>
<evidence type="ECO:0000259" key="9">
    <source>
        <dbReference type="PROSITE" id="PS50235"/>
    </source>
</evidence>
<evidence type="ECO:0000256" key="8">
    <source>
        <dbReference type="SAM" id="SignalP"/>
    </source>
</evidence>
<reference evidence="10 11" key="1">
    <citation type="journal article" date="2023" name="Commun. Biol.">
        <title>Genome analysis of Parmales, the sister group of diatoms, reveals the evolutionary specialization of diatoms from phago-mixotrophs to photoautotrophs.</title>
        <authorList>
            <person name="Ban H."/>
            <person name="Sato S."/>
            <person name="Yoshikawa S."/>
            <person name="Yamada K."/>
            <person name="Nakamura Y."/>
            <person name="Ichinomiya M."/>
            <person name="Sato N."/>
            <person name="Blanc-Mathieu R."/>
            <person name="Endo H."/>
            <person name="Kuwata A."/>
            <person name="Ogata H."/>
        </authorList>
    </citation>
    <scope>NUCLEOTIDE SEQUENCE [LARGE SCALE GENOMIC DNA]</scope>
</reference>
<organism evidence="10 11">
    <name type="scientific">Tetraparma gracilis</name>
    <dbReference type="NCBI Taxonomy" id="2962635"/>
    <lineage>
        <taxon>Eukaryota</taxon>
        <taxon>Sar</taxon>
        <taxon>Stramenopiles</taxon>
        <taxon>Ochrophyta</taxon>
        <taxon>Bolidophyceae</taxon>
        <taxon>Parmales</taxon>
        <taxon>Triparmaceae</taxon>
        <taxon>Tetraparma</taxon>
    </lineage>
</organism>
<feature type="chain" id="PRO_5047404234" description="ubiquitinyl hydrolase 1" evidence="8">
    <location>
        <begin position="24"/>
        <end position="272"/>
    </location>
</feature>
<keyword evidence="6" id="KW-0378">Hydrolase</keyword>
<comment type="catalytic activity">
    <reaction evidence="1">
        <text>Thiol-dependent hydrolysis of ester, thioester, amide, peptide and isopeptide bonds formed by the C-terminal Gly of ubiquitin (a 76-residue protein attached to proteins as an intracellular targeting signal).</text>
        <dbReference type="EC" id="3.4.19.12"/>
    </reaction>
</comment>
<evidence type="ECO:0000256" key="1">
    <source>
        <dbReference type="ARBA" id="ARBA00000707"/>
    </source>
</evidence>